<evidence type="ECO:0000313" key="1">
    <source>
        <dbReference type="EMBL" id="EFF62729.1"/>
    </source>
</evidence>
<comment type="caution">
    <text evidence="1">The sequence shown here is derived from an EMBL/GenBank/DDBJ whole genome shotgun (WGS) entry which is preliminary data.</text>
</comment>
<sequence length="41" mass="4785">MNVEQINQEVEKIEAEIETLKEHRCDSLVCTTNEYETSSKI</sequence>
<dbReference type="EMBL" id="ADMN01000116">
    <property type="protein sequence ID" value="EFF62729.1"/>
    <property type="molecule type" value="Genomic_DNA"/>
</dbReference>
<proteinExistence type="predicted"/>
<gene>
    <name evidence="1" type="ORF">CUW_1013</name>
</gene>
<dbReference type="GeneID" id="77100722"/>
<accession>A0ABM9ZZD2</accession>
<reference evidence="1 2" key="1">
    <citation type="journal article" date="2011" name="J. Bacteriol.">
        <title>Draft Genome Sequence of Turicibacter sanguinis PC909, Isolated from Human Feces.</title>
        <authorList>
            <person name="Cuiv P.O."/>
            <person name="Klaassens E.S."/>
            <person name="Durkin A.S."/>
            <person name="Harkins D.M."/>
            <person name="Foster L."/>
            <person name="McCorrison J."/>
            <person name="Torralba M."/>
            <person name="Nelson K.E."/>
            <person name="Morrison M."/>
        </authorList>
    </citation>
    <scope>NUCLEOTIDE SEQUENCE [LARGE SCALE GENOMIC DNA]</scope>
    <source>
        <strain evidence="1 2">PC909</strain>
    </source>
</reference>
<name>A0ABM9ZZD2_9FIRM</name>
<dbReference type="Proteomes" id="UP000002938">
    <property type="component" value="Unassembled WGS sequence"/>
</dbReference>
<organism evidence="1 2">
    <name type="scientific">Turicibacter sanguinis PC909</name>
    <dbReference type="NCBI Taxonomy" id="702450"/>
    <lineage>
        <taxon>Bacteria</taxon>
        <taxon>Bacillati</taxon>
        <taxon>Bacillota</taxon>
        <taxon>Erysipelotrichia</taxon>
        <taxon>Erysipelotrichales</taxon>
        <taxon>Turicibacteraceae</taxon>
        <taxon>Turicibacter</taxon>
    </lineage>
</organism>
<dbReference type="RefSeq" id="WP_006785757.1">
    <property type="nucleotide sequence ID" value="NZ_ADMN01000116.1"/>
</dbReference>
<keyword evidence="2" id="KW-1185">Reference proteome</keyword>
<evidence type="ECO:0000313" key="2">
    <source>
        <dbReference type="Proteomes" id="UP000002938"/>
    </source>
</evidence>
<protein>
    <submittedName>
        <fullName evidence="1">Conserved domain protein</fullName>
    </submittedName>
</protein>